<proteinExistence type="predicted"/>
<protein>
    <submittedName>
        <fullName evidence="1">Uncharacterized protein</fullName>
    </submittedName>
</protein>
<organism evidence="1">
    <name type="scientific">Anguilla anguilla</name>
    <name type="common">European freshwater eel</name>
    <name type="synonym">Muraena anguilla</name>
    <dbReference type="NCBI Taxonomy" id="7936"/>
    <lineage>
        <taxon>Eukaryota</taxon>
        <taxon>Metazoa</taxon>
        <taxon>Chordata</taxon>
        <taxon>Craniata</taxon>
        <taxon>Vertebrata</taxon>
        <taxon>Euteleostomi</taxon>
        <taxon>Actinopterygii</taxon>
        <taxon>Neopterygii</taxon>
        <taxon>Teleostei</taxon>
        <taxon>Anguilliformes</taxon>
        <taxon>Anguillidae</taxon>
        <taxon>Anguilla</taxon>
    </lineage>
</organism>
<reference evidence="1" key="2">
    <citation type="journal article" date="2015" name="Fish Shellfish Immunol.">
        <title>Early steps in the European eel (Anguilla anguilla)-Vibrio vulnificus interaction in the gills: Role of the RtxA13 toxin.</title>
        <authorList>
            <person name="Callol A."/>
            <person name="Pajuelo D."/>
            <person name="Ebbesson L."/>
            <person name="Teles M."/>
            <person name="MacKenzie S."/>
            <person name="Amaro C."/>
        </authorList>
    </citation>
    <scope>NUCLEOTIDE SEQUENCE</scope>
</reference>
<dbReference type="EMBL" id="GBXM01035631">
    <property type="protein sequence ID" value="JAH72946.1"/>
    <property type="molecule type" value="Transcribed_RNA"/>
</dbReference>
<sequence>MLRSVKYSLIIKKYIFL</sequence>
<dbReference type="AlphaFoldDB" id="A0A0E9V4N0"/>
<evidence type="ECO:0000313" key="1">
    <source>
        <dbReference type="EMBL" id="JAH72946.1"/>
    </source>
</evidence>
<name>A0A0E9V4N0_ANGAN</name>
<reference evidence="1" key="1">
    <citation type="submission" date="2014-11" db="EMBL/GenBank/DDBJ databases">
        <authorList>
            <person name="Amaro Gonzalez C."/>
        </authorList>
    </citation>
    <scope>NUCLEOTIDE SEQUENCE</scope>
</reference>
<accession>A0A0E9V4N0</accession>